<dbReference type="CDD" id="cd11040">
    <property type="entry name" value="CYP7_CYP8-like"/>
    <property type="match status" value="1"/>
</dbReference>
<comment type="caution">
    <text evidence="10">The sequence shown here is derived from an EMBL/GenBank/DDBJ whole genome shotgun (WGS) entry which is preliminary data.</text>
</comment>
<evidence type="ECO:0000256" key="5">
    <source>
        <dbReference type="ARBA" id="ARBA00023004"/>
    </source>
</evidence>
<proteinExistence type="inferred from homology"/>
<feature type="binding site" description="axial binding residue" evidence="7">
    <location>
        <position position="467"/>
    </location>
    <ligand>
        <name>heme</name>
        <dbReference type="ChEBI" id="CHEBI:30413"/>
    </ligand>
    <ligandPart>
        <name>Fe</name>
        <dbReference type="ChEBI" id="CHEBI:18248"/>
    </ligandPart>
</feature>
<dbReference type="InterPro" id="IPR017972">
    <property type="entry name" value="Cyt_P450_CS"/>
</dbReference>
<keyword evidence="9" id="KW-1133">Transmembrane helix</keyword>
<organism evidence="10 11">
    <name type="scientific">Madurella mycetomatis</name>
    <dbReference type="NCBI Taxonomy" id="100816"/>
    <lineage>
        <taxon>Eukaryota</taxon>
        <taxon>Fungi</taxon>
        <taxon>Dikarya</taxon>
        <taxon>Ascomycota</taxon>
        <taxon>Pezizomycotina</taxon>
        <taxon>Sordariomycetes</taxon>
        <taxon>Sordariomycetidae</taxon>
        <taxon>Sordariales</taxon>
        <taxon>Sordariales incertae sedis</taxon>
        <taxon>Madurella</taxon>
    </lineage>
</organism>
<sequence>MESSYVWGVITVVAHDGRLALLAAALLSLLLWRFYTFTVVPWLRPTDPKEYPYWIPVIGHLRSFFKNSSRLVSEARLFFQDNGEPFALTVAGQKWYVLTRAEHVTATYKMEHLSYDIFAVEVMRMIGVSDDGISKAFQTYHVTEDGSKSPPHKHLVRLCKEYQLEQLSPGSRLDHLVGSSIALMREHVEIESILSRGRHWYASSTRLGDGCVTVSLYQWISDVFIDMGTQAYFGHRLQEIEPGLIRTFMAFETLSWQAMYQYPSFLCKEMMDAKAKLQRAMEEYFYRTPKSQRDDASWFISKIEEETSRLQIAPADSAIFFFQLFWSINGNTRKAPFWIFSYLLCGNQHLVDIIRTETAPAIHEDGMVDVAYLINDQTCPRLNSVWDETVRLTAFAASVRFLTHDVDLGGKTLRKGNRLMMPQRQLHFSTEAFGKTAAQFDPDRFWNDPTLRRNPSLRPFGGGATMCPGRNLAKQTTFAFVAKVLHDFDVSLDPLDQKFPEPAEGKPSIGLVDVQEGHDLRVRLCSRKGRY</sequence>
<dbReference type="STRING" id="100816.A0A175VZJ4"/>
<evidence type="ECO:0000256" key="9">
    <source>
        <dbReference type="SAM" id="Phobius"/>
    </source>
</evidence>
<evidence type="ECO:0000256" key="4">
    <source>
        <dbReference type="ARBA" id="ARBA00022723"/>
    </source>
</evidence>
<dbReference type="SUPFAM" id="SSF48264">
    <property type="entry name" value="Cytochrome P450"/>
    <property type="match status" value="1"/>
</dbReference>
<dbReference type="PROSITE" id="PS00086">
    <property type="entry name" value="CYTOCHROME_P450"/>
    <property type="match status" value="1"/>
</dbReference>
<feature type="transmembrane region" description="Helical" evidence="9">
    <location>
        <begin position="20"/>
        <end position="43"/>
    </location>
</feature>
<dbReference type="PRINTS" id="PR00465">
    <property type="entry name" value="EP450IV"/>
</dbReference>
<gene>
    <name evidence="10" type="ORF">MMYC01_207509</name>
</gene>
<comment type="cofactor">
    <cofactor evidence="1 7">
        <name>heme</name>
        <dbReference type="ChEBI" id="CHEBI:30413"/>
    </cofactor>
</comment>
<evidence type="ECO:0000256" key="7">
    <source>
        <dbReference type="PIRSR" id="PIRSR602403-1"/>
    </source>
</evidence>
<keyword evidence="8" id="KW-0560">Oxidoreductase</keyword>
<evidence type="ECO:0000256" key="8">
    <source>
        <dbReference type="RuleBase" id="RU000461"/>
    </source>
</evidence>
<dbReference type="PANTHER" id="PTHR24304">
    <property type="entry name" value="CYTOCHROME P450 FAMILY 7"/>
    <property type="match status" value="1"/>
</dbReference>
<dbReference type="GO" id="GO:0020037">
    <property type="term" value="F:heme binding"/>
    <property type="evidence" value="ECO:0007669"/>
    <property type="project" value="InterPro"/>
</dbReference>
<dbReference type="PANTHER" id="PTHR24304:SF2">
    <property type="entry name" value="24-HYDROXYCHOLESTEROL 7-ALPHA-HYDROXYLASE"/>
    <property type="match status" value="1"/>
</dbReference>
<dbReference type="InterPro" id="IPR002403">
    <property type="entry name" value="Cyt_P450_E_grp-IV"/>
</dbReference>
<name>A0A175VZJ4_9PEZI</name>
<dbReference type="VEuPathDB" id="FungiDB:MMYC01_207509"/>
<dbReference type="GO" id="GO:0005506">
    <property type="term" value="F:iron ion binding"/>
    <property type="evidence" value="ECO:0007669"/>
    <property type="project" value="InterPro"/>
</dbReference>
<evidence type="ECO:0000256" key="1">
    <source>
        <dbReference type="ARBA" id="ARBA00001971"/>
    </source>
</evidence>
<evidence type="ECO:0000256" key="3">
    <source>
        <dbReference type="ARBA" id="ARBA00022617"/>
    </source>
</evidence>
<keyword evidence="9" id="KW-0472">Membrane</keyword>
<evidence type="ECO:0000313" key="11">
    <source>
        <dbReference type="Proteomes" id="UP000078237"/>
    </source>
</evidence>
<dbReference type="Pfam" id="PF00067">
    <property type="entry name" value="p450"/>
    <property type="match status" value="1"/>
</dbReference>
<dbReference type="Proteomes" id="UP000078237">
    <property type="component" value="Unassembled WGS sequence"/>
</dbReference>
<dbReference type="GO" id="GO:0016705">
    <property type="term" value="F:oxidoreductase activity, acting on paired donors, with incorporation or reduction of molecular oxygen"/>
    <property type="evidence" value="ECO:0007669"/>
    <property type="project" value="InterPro"/>
</dbReference>
<dbReference type="AlphaFoldDB" id="A0A175VZJ4"/>
<keyword evidence="11" id="KW-1185">Reference proteome</keyword>
<keyword evidence="4 7" id="KW-0479">Metal-binding</keyword>
<dbReference type="EMBL" id="LCTW02000187">
    <property type="protein sequence ID" value="KXX76897.1"/>
    <property type="molecule type" value="Genomic_DNA"/>
</dbReference>
<dbReference type="InterPro" id="IPR036396">
    <property type="entry name" value="Cyt_P450_sf"/>
</dbReference>
<dbReference type="GO" id="GO:0008395">
    <property type="term" value="F:steroid hydroxylase activity"/>
    <property type="evidence" value="ECO:0007669"/>
    <property type="project" value="TreeGrafter"/>
</dbReference>
<dbReference type="InterPro" id="IPR050529">
    <property type="entry name" value="CYP450_sterol_14alpha_dmase"/>
</dbReference>
<evidence type="ECO:0000313" key="10">
    <source>
        <dbReference type="EMBL" id="KXX76897.1"/>
    </source>
</evidence>
<dbReference type="OrthoDB" id="1470350at2759"/>
<dbReference type="Gene3D" id="1.10.630.10">
    <property type="entry name" value="Cytochrome P450"/>
    <property type="match status" value="1"/>
</dbReference>
<comment type="similarity">
    <text evidence="2 8">Belongs to the cytochrome P450 family.</text>
</comment>
<reference evidence="10 11" key="1">
    <citation type="journal article" date="2016" name="Genome Announc.">
        <title>Genome Sequence of Madurella mycetomatis mm55, Isolated from a Human Mycetoma Case in Sudan.</title>
        <authorList>
            <person name="Smit S."/>
            <person name="Derks M.F."/>
            <person name="Bervoets S."/>
            <person name="Fahal A."/>
            <person name="van Leeuwen W."/>
            <person name="van Belkum A."/>
            <person name="van de Sande W.W."/>
        </authorList>
    </citation>
    <scope>NUCLEOTIDE SEQUENCE [LARGE SCALE GENOMIC DNA]</scope>
    <source>
        <strain evidence="11">mm55</strain>
    </source>
</reference>
<keyword evidence="5 7" id="KW-0408">Iron</keyword>
<keyword evidence="6 8" id="KW-0503">Monooxygenase</keyword>
<evidence type="ECO:0000256" key="6">
    <source>
        <dbReference type="ARBA" id="ARBA00023033"/>
    </source>
</evidence>
<evidence type="ECO:0000256" key="2">
    <source>
        <dbReference type="ARBA" id="ARBA00010617"/>
    </source>
</evidence>
<dbReference type="InterPro" id="IPR001128">
    <property type="entry name" value="Cyt_P450"/>
</dbReference>
<protein>
    <submittedName>
        <fullName evidence="10">Abscisic acid 8'-hydroxylase 4</fullName>
    </submittedName>
</protein>
<accession>A0A175VZJ4</accession>
<keyword evidence="9" id="KW-0812">Transmembrane</keyword>
<keyword evidence="3 7" id="KW-0349">Heme</keyword>